<accession>A0A7C1JI53</accession>
<dbReference type="SMART" id="SM00422">
    <property type="entry name" value="HTH_MERR"/>
    <property type="match status" value="1"/>
</dbReference>
<dbReference type="GO" id="GO:0003677">
    <property type="term" value="F:DNA binding"/>
    <property type="evidence" value="ECO:0007669"/>
    <property type="project" value="UniProtKB-KW"/>
</dbReference>
<dbReference type="SUPFAM" id="SSF46955">
    <property type="entry name" value="Putative DNA-binding domain"/>
    <property type="match status" value="1"/>
</dbReference>
<dbReference type="InterPro" id="IPR009061">
    <property type="entry name" value="DNA-bd_dom_put_sf"/>
</dbReference>
<dbReference type="PANTHER" id="PTHR30204:SF94">
    <property type="entry name" value="HEAVY METAL-DEPENDENT TRANSCRIPTIONAL REGULATOR HI_0293-RELATED"/>
    <property type="match status" value="1"/>
</dbReference>
<dbReference type="Gene3D" id="1.10.1660.10">
    <property type="match status" value="1"/>
</dbReference>
<gene>
    <name evidence="5" type="ORF">ENQ20_01175</name>
</gene>
<organism evidence="5">
    <name type="scientific">Caldilinea aerophila</name>
    <dbReference type="NCBI Taxonomy" id="133453"/>
    <lineage>
        <taxon>Bacteria</taxon>
        <taxon>Bacillati</taxon>
        <taxon>Chloroflexota</taxon>
        <taxon>Caldilineae</taxon>
        <taxon>Caldilineales</taxon>
        <taxon>Caldilineaceae</taxon>
        <taxon>Caldilinea</taxon>
    </lineage>
</organism>
<feature type="domain" description="HTH merR-type" evidence="4">
    <location>
        <begin position="1"/>
        <end position="69"/>
    </location>
</feature>
<keyword evidence="1" id="KW-0805">Transcription regulation</keyword>
<comment type="caution">
    <text evidence="5">The sequence shown here is derived from an EMBL/GenBank/DDBJ whole genome shotgun (WGS) entry which is preliminary data.</text>
</comment>
<dbReference type="EMBL" id="DSMG01000011">
    <property type="protein sequence ID" value="HDX30086.1"/>
    <property type="molecule type" value="Genomic_DNA"/>
</dbReference>
<evidence type="ECO:0000256" key="3">
    <source>
        <dbReference type="ARBA" id="ARBA00023163"/>
    </source>
</evidence>
<evidence type="ECO:0000259" key="4">
    <source>
        <dbReference type="PROSITE" id="PS50937"/>
    </source>
</evidence>
<dbReference type="GO" id="GO:0003700">
    <property type="term" value="F:DNA-binding transcription factor activity"/>
    <property type="evidence" value="ECO:0007669"/>
    <property type="project" value="InterPro"/>
</dbReference>
<protein>
    <submittedName>
        <fullName evidence="5">Heavy metal-responsive transcriptional regulator</fullName>
    </submittedName>
</protein>
<reference evidence="5" key="1">
    <citation type="journal article" date="2020" name="mSystems">
        <title>Genome- and Community-Level Interaction Insights into Carbon Utilization and Element Cycling Functions of Hydrothermarchaeota in Hydrothermal Sediment.</title>
        <authorList>
            <person name="Zhou Z."/>
            <person name="Liu Y."/>
            <person name="Xu W."/>
            <person name="Pan J."/>
            <person name="Luo Z.H."/>
            <person name="Li M."/>
        </authorList>
    </citation>
    <scope>NUCLEOTIDE SEQUENCE [LARGE SCALE GENOMIC DNA]</scope>
    <source>
        <strain evidence="5">SpSt-289</strain>
    </source>
</reference>
<dbReference type="PANTHER" id="PTHR30204">
    <property type="entry name" value="REDOX-CYCLING DRUG-SENSING TRANSCRIPTIONAL ACTIVATOR SOXR"/>
    <property type="match status" value="1"/>
</dbReference>
<evidence type="ECO:0000256" key="1">
    <source>
        <dbReference type="ARBA" id="ARBA00023015"/>
    </source>
</evidence>
<dbReference type="Pfam" id="PF13411">
    <property type="entry name" value="MerR_1"/>
    <property type="match status" value="1"/>
</dbReference>
<evidence type="ECO:0000256" key="2">
    <source>
        <dbReference type="ARBA" id="ARBA00023125"/>
    </source>
</evidence>
<dbReference type="AlphaFoldDB" id="A0A7C1JI53"/>
<dbReference type="PRINTS" id="PR00040">
    <property type="entry name" value="HTHMERR"/>
</dbReference>
<sequence>MLIRELAQKTGVSPKTIRYYESLGLLPRPKRAANNYRQYAPADVERLQFIVSARSLGFSLQDISEILAARDKGIAPCQRVLDTIAQRLKEIDHRIADLLTLRDSLVQLYTEGAILPRDDASGEHCICYLLKTYRDTRQVIIQKGEFFND</sequence>
<keyword evidence="2" id="KW-0238">DNA-binding</keyword>
<dbReference type="InterPro" id="IPR047057">
    <property type="entry name" value="MerR_fam"/>
</dbReference>
<dbReference type="InterPro" id="IPR000551">
    <property type="entry name" value="MerR-type_HTH_dom"/>
</dbReference>
<dbReference type="PROSITE" id="PS50937">
    <property type="entry name" value="HTH_MERR_2"/>
    <property type="match status" value="1"/>
</dbReference>
<dbReference type="CDD" id="cd04770">
    <property type="entry name" value="HTH_HMRTR"/>
    <property type="match status" value="1"/>
</dbReference>
<evidence type="ECO:0000313" key="5">
    <source>
        <dbReference type="EMBL" id="HDX30086.1"/>
    </source>
</evidence>
<proteinExistence type="predicted"/>
<name>A0A7C1JI53_9CHLR</name>
<keyword evidence="3" id="KW-0804">Transcription</keyword>